<reference evidence="1" key="1">
    <citation type="submission" date="2024-05" db="EMBL/GenBank/DDBJ databases">
        <authorList>
            <person name="Bunk B."/>
            <person name="Swiderski J."/>
            <person name="Sproer C."/>
            <person name="Thiel V."/>
        </authorList>
    </citation>
    <scope>NUCLEOTIDE SEQUENCE</scope>
    <source>
        <strain evidence="1">DSM 17735</strain>
        <plasmid evidence="1">p3</plasmid>
    </source>
</reference>
<organism evidence="1">
    <name type="scientific">Polaromonas hydrogenivorans</name>
    <dbReference type="NCBI Taxonomy" id="335476"/>
    <lineage>
        <taxon>Bacteria</taxon>
        <taxon>Pseudomonadati</taxon>
        <taxon>Pseudomonadota</taxon>
        <taxon>Betaproteobacteria</taxon>
        <taxon>Burkholderiales</taxon>
        <taxon>Comamonadaceae</taxon>
        <taxon>Polaromonas</taxon>
    </lineage>
</organism>
<geneLocation type="plasmid" evidence="1">
    <name>p3</name>
</geneLocation>
<accession>A0AAU7LZA6</accession>
<dbReference type="RefSeq" id="WP_349282795.1">
    <property type="nucleotide sequence ID" value="NZ_CBCSCU010000065.1"/>
</dbReference>
<name>A0AAU7LZA6_9BURK</name>
<dbReference type="EMBL" id="CP157678">
    <property type="protein sequence ID" value="XBP72939.1"/>
    <property type="molecule type" value="Genomic_DNA"/>
</dbReference>
<proteinExistence type="predicted"/>
<dbReference type="Gene3D" id="2.60.120.560">
    <property type="entry name" value="Exo-inulinase, domain 1"/>
    <property type="match status" value="1"/>
</dbReference>
<sequence>MSLDTNKISAINTFFKIEDLEGRTVVRVTKDPMVIAVDEPTFAKIAGRGFLNGTIQAQVKSKLLMDAPDYARGFIGIAFRINPDNSEFECIYIRPTNGRAEDQNRRNASTQYFSYPEFKYDRLRKEAPGRYESYTDMGLDEWIDMRIEVHADQAKLFLHGNARPSLVVNDLKHGGGTAGGIGLWVDIGTDGLFADVKVNYS</sequence>
<dbReference type="AlphaFoldDB" id="A0AAU7LZA6"/>
<protein>
    <recommendedName>
        <fullName evidence="2">3-keto-disaccharide hydrolase domain-containing protein</fullName>
    </recommendedName>
</protein>
<evidence type="ECO:0008006" key="2">
    <source>
        <dbReference type="Google" id="ProtNLM"/>
    </source>
</evidence>
<evidence type="ECO:0000313" key="1">
    <source>
        <dbReference type="EMBL" id="XBP72939.1"/>
    </source>
</evidence>
<keyword evidence="1" id="KW-0614">Plasmid</keyword>
<gene>
    <name evidence="1" type="ORF">ABLV49_24385</name>
</gene>